<dbReference type="KEGG" id="cne:CNB04460"/>
<keyword evidence="4" id="KW-1185">Reference proteome</keyword>
<feature type="region of interest" description="Disordered" evidence="2">
    <location>
        <begin position="247"/>
        <end position="270"/>
    </location>
</feature>
<dbReference type="HOGENOM" id="CLU_1098457_0_0_1"/>
<proteinExistence type="inferred from homology"/>
<gene>
    <name evidence="3" type="ordered locus">CNB04460</name>
</gene>
<feature type="compositionally biased region" description="Basic and acidic residues" evidence="2">
    <location>
        <begin position="201"/>
        <end position="214"/>
    </location>
</feature>
<dbReference type="Pfam" id="PF04908">
    <property type="entry name" value="SH3BGR"/>
    <property type="match status" value="1"/>
</dbReference>
<evidence type="ECO:0000256" key="2">
    <source>
        <dbReference type="SAM" id="MobiDB-lite"/>
    </source>
</evidence>
<sequence length="270" mass="30147">MHKDIYSTTIMAPPLVTIYVTSLTSAPAVRRHHDLLRSSLNAMNIKYEEYDLVMDEEAKRRWQRAKPAGKVIGLPGYLVGGEWIGTMEDFEEAVETQSLESFLKQDLNIPDEASTISDPSAPSASKQKSMQEMELEKIMGEMTNEDLDKLMNELGVSDDIGKVGLINQPSSGINIRSWGGEEGVSKGPAPTNGEDVISKFLHQEEKKDEDKDTNDGTGVYDNTKKVKDEITDVREDEKDLVLELKKESELDAREEKDIALAEKKEVGKLD</sequence>
<organism evidence="3 4">
    <name type="scientific">Cryptococcus deneoformans (strain JEC21 / ATCC MYA-565)</name>
    <name type="common">Cryptococcus neoformans var. neoformans serotype D</name>
    <dbReference type="NCBI Taxonomy" id="214684"/>
    <lineage>
        <taxon>Eukaryota</taxon>
        <taxon>Fungi</taxon>
        <taxon>Dikarya</taxon>
        <taxon>Basidiomycota</taxon>
        <taxon>Agaricomycotina</taxon>
        <taxon>Tremellomycetes</taxon>
        <taxon>Tremellales</taxon>
        <taxon>Cryptococcaceae</taxon>
        <taxon>Cryptococcus</taxon>
        <taxon>Cryptococcus neoformans species complex</taxon>
    </lineage>
</organism>
<reference evidence="3 4" key="1">
    <citation type="journal article" date="2005" name="Science">
        <title>The genome of the basidiomycetous yeast and human pathogen Cryptococcus neoformans.</title>
        <authorList>
            <person name="Loftus B.J."/>
            <person name="Fung E."/>
            <person name="Roncaglia P."/>
            <person name="Rowley D."/>
            <person name="Amedeo P."/>
            <person name="Bruno D."/>
            <person name="Vamathevan J."/>
            <person name="Miranda M."/>
            <person name="Anderson I.J."/>
            <person name="Fraser J.A."/>
            <person name="Allen J.E."/>
            <person name="Bosdet I.E."/>
            <person name="Brent M.R."/>
            <person name="Chiu R."/>
            <person name="Doering T.L."/>
            <person name="Donlin M.J."/>
            <person name="D'Souza C.A."/>
            <person name="Fox D.S."/>
            <person name="Grinberg V."/>
            <person name="Fu J."/>
            <person name="Fukushima M."/>
            <person name="Haas B.J."/>
            <person name="Huang J.C."/>
            <person name="Janbon G."/>
            <person name="Jones S.J."/>
            <person name="Koo H.L."/>
            <person name="Krzywinski M.I."/>
            <person name="Kwon-Chung J.K."/>
            <person name="Lengeler K.B."/>
            <person name="Maiti R."/>
            <person name="Marra M.A."/>
            <person name="Marra R.E."/>
            <person name="Mathewson C.A."/>
            <person name="Mitchell T.G."/>
            <person name="Pertea M."/>
            <person name="Riggs F.R."/>
            <person name="Salzberg S.L."/>
            <person name="Schein J.E."/>
            <person name="Shvartsbeyn A."/>
            <person name="Shin H."/>
            <person name="Shumway M."/>
            <person name="Specht C.A."/>
            <person name="Suh B.B."/>
            <person name="Tenney A."/>
            <person name="Utterback T.R."/>
            <person name="Wickes B.L."/>
            <person name="Wortman J.R."/>
            <person name="Wye N.H."/>
            <person name="Kronstad J.W."/>
            <person name="Lodge J.K."/>
            <person name="Heitman J."/>
            <person name="Davis R.W."/>
            <person name="Fraser C.M."/>
            <person name="Hyman R.W."/>
        </authorList>
    </citation>
    <scope>NUCLEOTIDE SEQUENCE [LARGE SCALE GENOMIC DNA]</scope>
    <source>
        <strain evidence="4">JEC21 / ATCC MYA-565</strain>
    </source>
</reference>
<dbReference type="OrthoDB" id="9932926at2759"/>
<feature type="compositionally biased region" description="Basic and acidic residues" evidence="2">
    <location>
        <begin position="222"/>
        <end position="232"/>
    </location>
</feature>
<evidence type="ECO:0000256" key="1">
    <source>
        <dbReference type="ARBA" id="ARBA00007764"/>
    </source>
</evidence>
<dbReference type="PaxDb" id="214684-Q5KLQ3"/>
<dbReference type="GeneID" id="3255877"/>
<feature type="compositionally biased region" description="Polar residues" evidence="2">
    <location>
        <begin position="114"/>
        <end position="128"/>
    </location>
</feature>
<dbReference type="Proteomes" id="UP000002149">
    <property type="component" value="Chromosome 2"/>
</dbReference>
<dbReference type="Gene3D" id="3.40.30.10">
    <property type="entry name" value="Glutaredoxin"/>
    <property type="match status" value="1"/>
</dbReference>
<dbReference type="InParanoid" id="Q5KLQ3"/>
<dbReference type="VEuPathDB" id="FungiDB:CNB04460"/>
<evidence type="ECO:0000313" key="3">
    <source>
        <dbReference type="EMBL" id="AAW41635.2"/>
    </source>
</evidence>
<dbReference type="eggNOG" id="ENOG502SB9J">
    <property type="taxonomic scope" value="Eukaryota"/>
</dbReference>
<dbReference type="RefSeq" id="XP_024512180.1">
    <property type="nucleotide sequence ID" value="XM_024656600.1"/>
</dbReference>
<dbReference type="GO" id="GO:0005737">
    <property type="term" value="C:cytoplasm"/>
    <property type="evidence" value="ECO:0000318"/>
    <property type="project" value="GO_Central"/>
</dbReference>
<accession>Q5KLQ3</accession>
<dbReference type="SUPFAM" id="SSF52833">
    <property type="entry name" value="Thioredoxin-like"/>
    <property type="match status" value="1"/>
</dbReference>
<evidence type="ECO:0000313" key="4">
    <source>
        <dbReference type="Proteomes" id="UP000002149"/>
    </source>
</evidence>
<comment type="similarity">
    <text evidence="1">Belongs to the SH3BGR family.</text>
</comment>
<dbReference type="InterPro" id="IPR036249">
    <property type="entry name" value="Thioredoxin-like_sf"/>
</dbReference>
<name>Q5KLQ3_CRYD1</name>
<dbReference type="PANTHER" id="PTHR12232">
    <property type="entry name" value="SH3 DOMAIN-BINDING GLUTAMIC ACID-RICH-LIKE PROTEIN"/>
    <property type="match status" value="1"/>
</dbReference>
<feature type="region of interest" description="Disordered" evidence="2">
    <location>
        <begin position="110"/>
        <end position="131"/>
    </location>
</feature>
<dbReference type="PANTHER" id="PTHR12232:SF0">
    <property type="entry name" value="THIOREDOXIN DOMAIN-CONTAINING PROTEIN"/>
    <property type="match status" value="1"/>
</dbReference>
<dbReference type="PROSITE" id="PS51354">
    <property type="entry name" value="GLUTAREDOXIN_2"/>
    <property type="match status" value="1"/>
</dbReference>
<dbReference type="InterPro" id="IPR051033">
    <property type="entry name" value="SH3BGR"/>
</dbReference>
<dbReference type="AlphaFoldDB" id="Q5KLQ3"/>
<dbReference type="EMBL" id="AE017342">
    <property type="protein sequence ID" value="AAW41635.2"/>
    <property type="molecule type" value="Genomic_DNA"/>
</dbReference>
<protein>
    <submittedName>
        <fullName evidence="3">Uncharacterized protein</fullName>
    </submittedName>
</protein>
<feature type="region of interest" description="Disordered" evidence="2">
    <location>
        <begin position="176"/>
        <end position="232"/>
    </location>
</feature>
<dbReference type="InterPro" id="IPR006993">
    <property type="entry name" value="Glut_rich_SH3-bd"/>
</dbReference>
<dbReference type="STRING" id="214684.Q5KLQ3"/>